<dbReference type="InterPro" id="IPR037026">
    <property type="entry name" value="Vgr_OB-fold_dom_sf"/>
</dbReference>
<dbReference type="Proteomes" id="UP000186400">
    <property type="component" value="Unassembled WGS sequence"/>
</dbReference>
<name>A0A1N6YG03_9SPIO</name>
<dbReference type="Gene3D" id="2.60.200.60">
    <property type="match status" value="1"/>
</dbReference>
<feature type="compositionally biased region" description="Polar residues" evidence="1">
    <location>
        <begin position="322"/>
        <end position="331"/>
    </location>
</feature>
<feature type="domain" description="Gp5/Type VI secretion system Vgr protein OB-fold" evidence="2">
    <location>
        <begin position="37"/>
        <end position="109"/>
    </location>
</feature>
<dbReference type="AlphaFoldDB" id="A0A1N6YG03"/>
<feature type="compositionally biased region" description="Basic and acidic residues" evidence="1">
    <location>
        <begin position="402"/>
        <end position="411"/>
    </location>
</feature>
<dbReference type="InterPro" id="IPR006531">
    <property type="entry name" value="Gp5/Vgr_OB"/>
</dbReference>
<accession>A0A1N6YG03</accession>
<protein>
    <submittedName>
        <fullName evidence="3">PAAR motif-containing protein</fullName>
    </submittedName>
</protein>
<reference evidence="3 4" key="1">
    <citation type="submission" date="2017-01" db="EMBL/GenBank/DDBJ databases">
        <authorList>
            <person name="Mah S.A."/>
            <person name="Swanson W.J."/>
            <person name="Moy G.W."/>
            <person name="Vacquier V.D."/>
        </authorList>
    </citation>
    <scope>NUCLEOTIDE SEQUENCE [LARGE SCALE GENOMIC DNA]</scope>
    <source>
        <strain evidence="3 4">ASpG1</strain>
    </source>
</reference>
<dbReference type="Gene3D" id="2.40.50.230">
    <property type="entry name" value="Gp5 N-terminal domain"/>
    <property type="match status" value="1"/>
</dbReference>
<sequence>MISYRDREALFRRYYDPRDSVQRDTYRRPEQRRHATLGIVEDTRDPKNLGRVKVHMPLLAPDARTWVPLVRPYAGACQGVWAPPEAGDYLLIGFIQGDPSVPVALGSWYGPGKHGPVTENPGNDLKVMTSKSGFRVEVRDSAGEERIVLSAREGAMRIEISPRGISVVNDRGDIRIACRTLQMSGEAVRVAAKDSVFLRGSRTVAVSCQNGALHAGGAVSWTGGSVALQASAGVTAEGRQIALRDDQVVGIDFHDIRVPSSSGTSTVPQVPHPYLGRLSDSLSGDVKVNSRDAATKGSKSVYNTPGHFPMPPGVKFKKKPSNEGTVSSATTPSVKINGKEAAVLGSMVTTCNDPRDQETCSIIAAGAAVKLPILLPGMDRERFEQDGGTVFNTGDPLAGPDALERAREPRSLDGPGWSQSRSMRGDEVNLSVSITGAPEGEPVMLSIFREDQGDVPVAKVPGRNQAGTVTVSWRPGVPDDREDREEASLFFRATAYRCQAVESGIMTVEKPKPLFSELRWELAEHDEDGRETGR</sequence>
<dbReference type="OrthoDB" id="9762420at2"/>
<dbReference type="RefSeq" id="WP_076490032.1">
    <property type="nucleotide sequence ID" value="NZ_FTMS01000053.1"/>
</dbReference>
<evidence type="ECO:0000313" key="4">
    <source>
        <dbReference type="Proteomes" id="UP000186400"/>
    </source>
</evidence>
<proteinExistence type="predicted"/>
<feature type="non-terminal residue" evidence="3">
    <location>
        <position position="534"/>
    </location>
</feature>
<dbReference type="CDD" id="cd14740">
    <property type="entry name" value="PAAR_4"/>
    <property type="match status" value="1"/>
</dbReference>
<feature type="region of interest" description="Disordered" evidence="1">
    <location>
        <begin position="390"/>
        <end position="425"/>
    </location>
</feature>
<organism evidence="3 4">
    <name type="scientific">Alkalispirochaeta americana</name>
    <dbReference type="NCBI Taxonomy" id="159291"/>
    <lineage>
        <taxon>Bacteria</taxon>
        <taxon>Pseudomonadati</taxon>
        <taxon>Spirochaetota</taxon>
        <taxon>Spirochaetia</taxon>
        <taxon>Spirochaetales</taxon>
        <taxon>Spirochaetaceae</taxon>
        <taxon>Alkalispirochaeta</taxon>
    </lineage>
</organism>
<evidence type="ECO:0000313" key="3">
    <source>
        <dbReference type="EMBL" id="SIR13451.1"/>
    </source>
</evidence>
<evidence type="ECO:0000259" key="2">
    <source>
        <dbReference type="Pfam" id="PF04717"/>
    </source>
</evidence>
<evidence type="ECO:0000256" key="1">
    <source>
        <dbReference type="SAM" id="MobiDB-lite"/>
    </source>
</evidence>
<dbReference type="STRING" id="159291.SAMN05920897_1532"/>
<dbReference type="EMBL" id="FTMS01000053">
    <property type="protein sequence ID" value="SIR13451.1"/>
    <property type="molecule type" value="Genomic_DNA"/>
</dbReference>
<dbReference type="Pfam" id="PF04717">
    <property type="entry name" value="Phage_base_V"/>
    <property type="match status" value="1"/>
</dbReference>
<feature type="region of interest" description="Disordered" evidence="1">
    <location>
        <begin position="293"/>
        <end position="331"/>
    </location>
</feature>
<gene>
    <name evidence="3" type="ORF">SAMN05920897_1532</name>
</gene>
<keyword evidence="4" id="KW-1185">Reference proteome</keyword>
<dbReference type="SUPFAM" id="SSF69255">
    <property type="entry name" value="gp5 N-terminal domain-like"/>
    <property type="match status" value="1"/>
</dbReference>